<dbReference type="AlphaFoldDB" id="A0A4R3MNF1"/>
<dbReference type="Proteomes" id="UP000294902">
    <property type="component" value="Unassembled WGS sequence"/>
</dbReference>
<dbReference type="PROSITE" id="PS51918">
    <property type="entry name" value="RADICAL_SAM"/>
    <property type="match status" value="1"/>
</dbReference>
<keyword evidence="3" id="KW-0408">Iron</keyword>
<accession>A0A4R3MNF1</accession>
<evidence type="ECO:0000256" key="3">
    <source>
        <dbReference type="ARBA" id="ARBA00023004"/>
    </source>
</evidence>
<dbReference type="InterPro" id="IPR058240">
    <property type="entry name" value="rSAM_sf"/>
</dbReference>
<keyword evidence="4" id="KW-0411">Iron-sulfur</keyword>
<dbReference type="NCBIfam" id="TIGR03994">
    <property type="entry name" value="rSAM_HemZ"/>
    <property type="match status" value="1"/>
</dbReference>
<reference evidence="6 7" key="1">
    <citation type="submission" date="2019-03" db="EMBL/GenBank/DDBJ databases">
        <title>Genomic Encyclopedia of Type Strains, Phase IV (KMG-IV): sequencing the most valuable type-strain genomes for metagenomic binning, comparative biology and taxonomic classification.</title>
        <authorList>
            <person name="Goeker M."/>
        </authorList>
    </citation>
    <scope>NUCLEOTIDE SEQUENCE [LARGE SCALE GENOMIC DNA]</scope>
    <source>
        <strain evidence="6 7">DSM 24629</strain>
    </source>
</reference>
<dbReference type="InterPro" id="IPR013785">
    <property type="entry name" value="Aldolase_TIM"/>
</dbReference>
<dbReference type="GO" id="GO:0051539">
    <property type="term" value="F:4 iron, 4 sulfur cluster binding"/>
    <property type="evidence" value="ECO:0007669"/>
    <property type="project" value="TreeGrafter"/>
</dbReference>
<dbReference type="InterPro" id="IPR006638">
    <property type="entry name" value="Elp3/MiaA/NifB-like_rSAM"/>
</dbReference>
<dbReference type="Pfam" id="PF04055">
    <property type="entry name" value="Radical_SAM"/>
    <property type="match status" value="1"/>
</dbReference>
<dbReference type="Gene3D" id="3.20.20.70">
    <property type="entry name" value="Aldolase class I"/>
    <property type="match status" value="1"/>
</dbReference>
<feature type="domain" description="Radical SAM core" evidence="5">
    <location>
        <begin position="151"/>
        <end position="389"/>
    </location>
</feature>
<dbReference type="CDD" id="cd01335">
    <property type="entry name" value="Radical_SAM"/>
    <property type="match status" value="1"/>
</dbReference>
<dbReference type="RefSeq" id="WP_132249122.1">
    <property type="nucleotide sequence ID" value="NZ_SMAL01000001.1"/>
</dbReference>
<dbReference type="InterPro" id="IPR023995">
    <property type="entry name" value="HemZ"/>
</dbReference>
<dbReference type="GO" id="GO:0003824">
    <property type="term" value="F:catalytic activity"/>
    <property type="evidence" value="ECO:0007669"/>
    <property type="project" value="InterPro"/>
</dbReference>
<dbReference type="SFLD" id="SFLDF00310">
    <property type="entry name" value="oxygen-independent_coproporphy"/>
    <property type="match status" value="1"/>
</dbReference>
<evidence type="ECO:0000256" key="1">
    <source>
        <dbReference type="ARBA" id="ARBA00022691"/>
    </source>
</evidence>
<dbReference type="SMART" id="SM00729">
    <property type="entry name" value="Elp3"/>
    <property type="match status" value="1"/>
</dbReference>
<dbReference type="InterPro" id="IPR007197">
    <property type="entry name" value="rSAM"/>
</dbReference>
<keyword evidence="7" id="KW-1185">Reference proteome</keyword>
<dbReference type="SFLD" id="SFLDS00029">
    <property type="entry name" value="Radical_SAM"/>
    <property type="match status" value="1"/>
</dbReference>
<dbReference type="SFLD" id="SFLDG01082">
    <property type="entry name" value="B12-binding_domain_containing"/>
    <property type="match status" value="1"/>
</dbReference>
<dbReference type="SFLD" id="SFLDG01065">
    <property type="entry name" value="anaerobic_coproporphyrinogen-I"/>
    <property type="match status" value="1"/>
</dbReference>
<organism evidence="6 7">
    <name type="scientific">Natranaerovirga pectinivora</name>
    <dbReference type="NCBI Taxonomy" id="682400"/>
    <lineage>
        <taxon>Bacteria</taxon>
        <taxon>Bacillati</taxon>
        <taxon>Bacillota</taxon>
        <taxon>Clostridia</taxon>
        <taxon>Lachnospirales</taxon>
        <taxon>Natranaerovirgaceae</taxon>
        <taxon>Natranaerovirga</taxon>
    </lineage>
</organism>
<keyword evidence="2" id="KW-0479">Metal-binding</keyword>
<dbReference type="GO" id="GO:0046872">
    <property type="term" value="F:metal ion binding"/>
    <property type="evidence" value="ECO:0007669"/>
    <property type="project" value="UniProtKB-KW"/>
</dbReference>
<dbReference type="GO" id="GO:0005737">
    <property type="term" value="C:cytoplasm"/>
    <property type="evidence" value="ECO:0007669"/>
    <property type="project" value="TreeGrafter"/>
</dbReference>
<protein>
    <submittedName>
        <fullName evidence="6">Oxygen-independent coproporphyrinogen-3 oxidase</fullName>
    </submittedName>
</protein>
<dbReference type="EMBL" id="SMAL01000001">
    <property type="protein sequence ID" value="TCT16785.1"/>
    <property type="molecule type" value="Genomic_DNA"/>
</dbReference>
<sequence>MNLNIKGIDNTYDIEMLLSAFYPLDKIIKNQETHSDTLCVDIEVEDKITISITENKIEVYKTSLLQEEDFKNTKLKIKRVLFNALTNMTKKELPWGTLTGIRPVKIAMDLIKKEKNEEAIKTILNEKYLLSDEKMNLMMEIAKEELKVLNKYTEDDYSVYIGIPFCPTKCLYCSFTSFSMNKYEDLSDKYLDALEKEIEYTSYKFKDKRLRTIYIGGGTPTALSERQLSRLIKMVEKYFNLTDLDEYTVEAGRPDSITREKLEILKNKNITRISINPQTMNQKTLDTIGRSHSIEAVIEVYNQARALGFNNINMDVILGLPNETVEEVKKTFDYVKEMKPDSLTVHTLAIKRGSKLNIKTNNYEDVATKEANEMQKISSDAAKDLDLIPYYLYRQKNIVGNLENIGYAKENKLCIYNILIMEEAQTIIALGAGAISKIIFPNNRIERIENVKNVTDYIDRIDDMINRKELFFKKEESR</sequence>
<gene>
    <name evidence="6" type="ORF">EDC18_10180</name>
</gene>
<proteinExistence type="predicted"/>
<name>A0A4R3MNF1_9FIRM</name>
<evidence type="ECO:0000313" key="6">
    <source>
        <dbReference type="EMBL" id="TCT16785.1"/>
    </source>
</evidence>
<evidence type="ECO:0000256" key="4">
    <source>
        <dbReference type="ARBA" id="ARBA00023014"/>
    </source>
</evidence>
<evidence type="ECO:0000256" key="2">
    <source>
        <dbReference type="ARBA" id="ARBA00022723"/>
    </source>
</evidence>
<keyword evidence="1" id="KW-0949">S-adenosyl-L-methionine</keyword>
<evidence type="ECO:0000259" key="5">
    <source>
        <dbReference type="PROSITE" id="PS51918"/>
    </source>
</evidence>
<dbReference type="GO" id="GO:0006779">
    <property type="term" value="P:porphyrin-containing compound biosynthetic process"/>
    <property type="evidence" value="ECO:0007669"/>
    <property type="project" value="TreeGrafter"/>
</dbReference>
<comment type="caution">
    <text evidence="6">The sequence shown here is derived from an EMBL/GenBank/DDBJ whole genome shotgun (WGS) entry which is preliminary data.</text>
</comment>
<dbReference type="PANTHER" id="PTHR13932:SF1">
    <property type="entry name" value="OXYGEN-INDEPENDENT COPROPORPHYRINOGEN-III OXIDASE-LIKE PROTEIN HEMZ"/>
    <property type="match status" value="1"/>
</dbReference>
<dbReference type="SUPFAM" id="SSF102114">
    <property type="entry name" value="Radical SAM enzymes"/>
    <property type="match status" value="1"/>
</dbReference>
<dbReference type="OrthoDB" id="9808022at2"/>
<dbReference type="PANTHER" id="PTHR13932">
    <property type="entry name" value="COPROPORPHYRINIGEN III OXIDASE"/>
    <property type="match status" value="1"/>
</dbReference>
<evidence type="ECO:0000313" key="7">
    <source>
        <dbReference type="Proteomes" id="UP000294902"/>
    </source>
</evidence>
<dbReference type="InterPro" id="IPR034505">
    <property type="entry name" value="Coproporphyrinogen-III_oxidase"/>
</dbReference>